<keyword evidence="1" id="KW-0472">Membrane</keyword>
<dbReference type="Proteomes" id="UP000319514">
    <property type="component" value="Unassembled WGS sequence"/>
</dbReference>
<feature type="transmembrane region" description="Helical" evidence="1">
    <location>
        <begin position="73"/>
        <end position="96"/>
    </location>
</feature>
<dbReference type="RefSeq" id="WP_141788484.1">
    <property type="nucleotide sequence ID" value="NZ_BAAAKX010000002.1"/>
</dbReference>
<feature type="transmembrane region" description="Helical" evidence="1">
    <location>
        <begin position="153"/>
        <end position="171"/>
    </location>
</feature>
<comment type="caution">
    <text evidence="2">The sequence shown here is derived from an EMBL/GenBank/DDBJ whole genome shotgun (WGS) entry which is preliminary data.</text>
</comment>
<name>A0A542ZJZ6_9MICO</name>
<organism evidence="2 3">
    <name type="scientific">Oryzihumus leptocrescens</name>
    <dbReference type="NCBI Taxonomy" id="297536"/>
    <lineage>
        <taxon>Bacteria</taxon>
        <taxon>Bacillati</taxon>
        <taxon>Actinomycetota</taxon>
        <taxon>Actinomycetes</taxon>
        <taxon>Micrococcales</taxon>
        <taxon>Intrasporangiaceae</taxon>
        <taxon>Oryzihumus</taxon>
    </lineage>
</organism>
<feature type="transmembrane region" description="Helical" evidence="1">
    <location>
        <begin position="108"/>
        <end position="133"/>
    </location>
</feature>
<keyword evidence="3" id="KW-1185">Reference proteome</keyword>
<evidence type="ECO:0000313" key="3">
    <source>
        <dbReference type="Proteomes" id="UP000319514"/>
    </source>
</evidence>
<evidence type="ECO:0000313" key="2">
    <source>
        <dbReference type="EMBL" id="TQL60608.1"/>
    </source>
</evidence>
<gene>
    <name evidence="2" type="ORF">FB474_2003</name>
</gene>
<accession>A0A542ZJZ6</accession>
<keyword evidence="1" id="KW-0812">Transmembrane</keyword>
<proteinExistence type="predicted"/>
<evidence type="ECO:0000256" key="1">
    <source>
        <dbReference type="SAM" id="Phobius"/>
    </source>
</evidence>
<dbReference type="AlphaFoldDB" id="A0A542ZJZ6"/>
<reference evidence="2 3" key="1">
    <citation type="submission" date="2019-06" db="EMBL/GenBank/DDBJ databases">
        <title>Sequencing the genomes of 1000 actinobacteria strains.</title>
        <authorList>
            <person name="Klenk H.-P."/>
        </authorList>
    </citation>
    <scope>NUCLEOTIDE SEQUENCE [LARGE SCALE GENOMIC DNA]</scope>
    <source>
        <strain evidence="2 3">DSM 18082</strain>
    </source>
</reference>
<sequence>MSPAQAPGPAVLSRPRAARAVAVAAVLAGLLWVASGVLNRVLLWQVPGLPYQLVNLVVPPALDFSLRPGEHQVSAMAVVGAVVVAVVVAGISALALRGLPASGGRVALFLAVWFGVVAASAVASVVQVMAKFAPLGADAATVNALVPWLTRGGHWGLMLGWVAASGAVATLDRTRAHPTPPAAPPAP</sequence>
<feature type="transmembrane region" description="Helical" evidence="1">
    <location>
        <begin position="21"/>
        <end position="43"/>
    </location>
</feature>
<dbReference type="EMBL" id="VFOQ01000001">
    <property type="protein sequence ID" value="TQL60608.1"/>
    <property type="molecule type" value="Genomic_DNA"/>
</dbReference>
<keyword evidence="1" id="KW-1133">Transmembrane helix</keyword>
<protein>
    <submittedName>
        <fullName evidence="2">Uncharacterized protein</fullName>
    </submittedName>
</protein>